<dbReference type="InterPro" id="IPR029068">
    <property type="entry name" value="Glyas_Bleomycin-R_OHBP_Dase"/>
</dbReference>
<dbReference type="Gene3D" id="3.10.180.10">
    <property type="entry name" value="2,3-Dihydroxybiphenyl 1,2-Dioxygenase, domain 1"/>
    <property type="match status" value="1"/>
</dbReference>
<keyword evidence="3" id="KW-1185">Reference proteome</keyword>
<dbReference type="EMBL" id="JAENJH010000001">
    <property type="protein sequence ID" value="MBK1783454.1"/>
    <property type="molecule type" value="Genomic_DNA"/>
</dbReference>
<dbReference type="AlphaFoldDB" id="A0A934QPP6"/>
<dbReference type="Proteomes" id="UP000635245">
    <property type="component" value="Unassembled WGS sequence"/>
</dbReference>
<proteinExistence type="predicted"/>
<accession>A0A934QPP6</accession>
<evidence type="ECO:0000313" key="3">
    <source>
        <dbReference type="Proteomes" id="UP000635245"/>
    </source>
</evidence>
<dbReference type="RefSeq" id="WP_200314779.1">
    <property type="nucleotide sequence ID" value="NZ_JAENJH010000001.1"/>
</dbReference>
<name>A0A934QPP6_9PSEU</name>
<comment type="caution">
    <text evidence="2">The sequence shown here is derived from an EMBL/GenBank/DDBJ whole genome shotgun (WGS) entry which is preliminary data.</text>
</comment>
<evidence type="ECO:0000259" key="1">
    <source>
        <dbReference type="PROSITE" id="PS51819"/>
    </source>
</evidence>
<organism evidence="2 3">
    <name type="scientific">Prauserella cavernicola</name>
    <dbReference type="NCBI Taxonomy" id="2800127"/>
    <lineage>
        <taxon>Bacteria</taxon>
        <taxon>Bacillati</taxon>
        <taxon>Actinomycetota</taxon>
        <taxon>Actinomycetes</taxon>
        <taxon>Pseudonocardiales</taxon>
        <taxon>Pseudonocardiaceae</taxon>
        <taxon>Prauserella</taxon>
    </lineage>
</organism>
<evidence type="ECO:0000313" key="2">
    <source>
        <dbReference type="EMBL" id="MBK1783454.1"/>
    </source>
</evidence>
<gene>
    <name evidence="2" type="ORF">JHE00_03880</name>
</gene>
<sequence>MDVQSVTVGLPVSDLDRAVTSYRQVFELSSPDLAPADGVVEFQLGTAEVVTRFGVGDAAAERERLVGAGIEVGHLEHVPGAVDYFDFLDPDGNKLSFYSEV</sequence>
<dbReference type="InterPro" id="IPR037523">
    <property type="entry name" value="VOC_core"/>
</dbReference>
<reference evidence="2" key="1">
    <citation type="submission" date="2020-12" db="EMBL/GenBank/DDBJ databases">
        <title>Prauserella sp. ASG 168, a novel actinomycete isolated from cave rock.</title>
        <authorList>
            <person name="Suriyachadkun C."/>
        </authorList>
    </citation>
    <scope>NUCLEOTIDE SEQUENCE</scope>
    <source>
        <strain evidence="2">ASG 168</strain>
    </source>
</reference>
<dbReference type="CDD" id="cd06587">
    <property type="entry name" value="VOC"/>
    <property type="match status" value="1"/>
</dbReference>
<dbReference type="SUPFAM" id="SSF54593">
    <property type="entry name" value="Glyoxalase/Bleomycin resistance protein/Dihydroxybiphenyl dioxygenase"/>
    <property type="match status" value="1"/>
</dbReference>
<feature type="domain" description="VOC" evidence="1">
    <location>
        <begin position="1"/>
        <end position="100"/>
    </location>
</feature>
<dbReference type="PROSITE" id="PS51819">
    <property type="entry name" value="VOC"/>
    <property type="match status" value="1"/>
</dbReference>
<protein>
    <recommendedName>
        <fullName evidence="1">VOC domain-containing protein</fullName>
    </recommendedName>
</protein>